<feature type="compositionally biased region" description="Polar residues" evidence="2">
    <location>
        <begin position="98"/>
        <end position="113"/>
    </location>
</feature>
<accession>A0A4S2MHN0</accession>
<dbReference type="InParanoid" id="A0A4S2MHN0"/>
<keyword evidence="1" id="KW-0175">Coiled coil</keyword>
<sequence>MTSLRSAKPIGTRARNITMDAPGPAGSSGGNVAHDLESPPMLSVYGQELVRVASTNTESNRLAASPFRLPSPATSQDSLPASYPSDRSPPNPPRYQFPQRNASGSPVRNTEQNSVPYDAHFDARYPARYSPESPPSYRTMPVPPLDSSLINTSTTHPTATRERYTRPNRHDHIQILSREFSNESEEDEQQDPNLPRQIIIPPVEVLDSLTEALPTAVHSSFPPRCTCEAVVTPFSNTAGSGPQNVPNSTTAIYNPPMTNWPLQRPMRPLESQPFNVDSSSSSTSPTAYTPNAFMTAIPPTGQLFPPLVLSFSTIANRPPPTGTLFPPFRPSSSPTATNPGTSIGLPAPHTLCGYKALLEHTLDCHLALLTSAYQLIAYLPHLHTRSTTDHLYRLLTNHNPLNHHPDLDFSVIRLLRASHHLFRDPELVVTARRAVTECMTQYFSMIPLLREADIHAKAWRLEQEILDEQSAKLAARRQREERTRRMSIRERWGERIQRRKNSINQVMAGLHLASVEEIRKWEEEKRQQEQKEREQEERQRVRNAELEALLKKDWPKEEYLEKMEEVMEAARNGNGLRRVVNEIVEAAVKMASYGR</sequence>
<evidence type="ECO:0000313" key="3">
    <source>
        <dbReference type="EMBL" id="TGZ76381.1"/>
    </source>
</evidence>
<evidence type="ECO:0000313" key="4">
    <source>
        <dbReference type="Proteomes" id="UP000298138"/>
    </source>
</evidence>
<feature type="region of interest" description="Disordered" evidence="2">
    <location>
        <begin position="1"/>
        <end position="39"/>
    </location>
</feature>
<evidence type="ECO:0000256" key="2">
    <source>
        <dbReference type="SAM" id="MobiDB-lite"/>
    </source>
</evidence>
<feature type="compositionally biased region" description="Polar residues" evidence="2">
    <location>
        <begin position="148"/>
        <end position="158"/>
    </location>
</feature>
<reference evidence="3 4" key="1">
    <citation type="submission" date="2019-04" db="EMBL/GenBank/DDBJ databases">
        <title>Comparative genomics and transcriptomics to analyze fruiting body development in filamentous ascomycetes.</title>
        <authorList>
            <consortium name="DOE Joint Genome Institute"/>
            <person name="Lutkenhaus R."/>
            <person name="Traeger S."/>
            <person name="Breuer J."/>
            <person name="Kuo A."/>
            <person name="Lipzen A."/>
            <person name="Pangilinan J."/>
            <person name="Dilworth D."/>
            <person name="Sandor L."/>
            <person name="Poggeler S."/>
            <person name="Barry K."/>
            <person name="Grigoriev I.V."/>
            <person name="Nowrousian M."/>
        </authorList>
    </citation>
    <scope>NUCLEOTIDE SEQUENCE [LARGE SCALE GENOMIC DNA]</scope>
    <source>
        <strain evidence="3 4">CBS 389.68</strain>
    </source>
</reference>
<gene>
    <name evidence="3" type="ORF">EX30DRAFT_255497</name>
</gene>
<name>A0A4S2MHN0_9PEZI</name>
<feature type="coiled-coil region" evidence="1">
    <location>
        <begin position="511"/>
        <end position="547"/>
    </location>
</feature>
<dbReference type="Proteomes" id="UP000298138">
    <property type="component" value="Unassembled WGS sequence"/>
</dbReference>
<dbReference type="EMBL" id="ML220181">
    <property type="protein sequence ID" value="TGZ76381.1"/>
    <property type="molecule type" value="Genomic_DNA"/>
</dbReference>
<dbReference type="AlphaFoldDB" id="A0A4S2MHN0"/>
<protein>
    <submittedName>
        <fullName evidence="3">Uncharacterized protein</fullName>
    </submittedName>
</protein>
<proteinExistence type="predicted"/>
<organism evidence="3 4">
    <name type="scientific">Ascodesmis nigricans</name>
    <dbReference type="NCBI Taxonomy" id="341454"/>
    <lineage>
        <taxon>Eukaryota</taxon>
        <taxon>Fungi</taxon>
        <taxon>Dikarya</taxon>
        <taxon>Ascomycota</taxon>
        <taxon>Pezizomycotina</taxon>
        <taxon>Pezizomycetes</taxon>
        <taxon>Pezizales</taxon>
        <taxon>Ascodesmidaceae</taxon>
        <taxon>Ascodesmis</taxon>
    </lineage>
</organism>
<evidence type="ECO:0000256" key="1">
    <source>
        <dbReference type="SAM" id="Coils"/>
    </source>
</evidence>
<feature type="region of interest" description="Disordered" evidence="2">
    <location>
        <begin position="56"/>
        <end position="113"/>
    </location>
</feature>
<keyword evidence="4" id="KW-1185">Reference proteome</keyword>
<feature type="region of interest" description="Disordered" evidence="2">
    <location>
        <begin position="128"/>
        <end position="161"/>
    </location>
</feature>